<feature type="chain" id="PRO_5005503440" evidence="2">
    <location>
        <begin position="24"/>
        <end position="126"/>
    </location>
</feature>
<dbReference type="RefSeq" id="WP_055433864.1">
    <property type="nucleotide sequence ID" value="NZ_CYHA01000003.1"/>
</dbReference>
<gene>
    <name evidence="3" type="ORF">Ga0061063_1647</name>
</gene>
<keyword evidence="2" id="KW-0732">Signal</keyword>
<feature type="signal peptide" evidence="2">
    <location>
        <begin position="1"/>
        <end position="23"/>
    </location>
</feature>
<sequence length="126" mass="14252">MEYRLLAGLLAIGLVVMARPAAAAPPDCPPPLQAAPWQADGPFQNDGEQTDKARRRALRELRLREAIRNGDLTEEQAEHLRKHPRAWMRMREGPPAPPDEADGPPGQKKRCYWRNKQRQSPFNPAD</sequence>
<accession>A0A0K6GXE3</accession>
<feature type="compositionally biased region" description="Basic residues" evidence="1">
    <location>
        <begin position="107"/>
        <end position="117"/>
    </location>
</feature>
<reference evidence="4" key="1">
    <citation type="submission" date="2015-08" db="EMBL/GenBank/DDBJ databases">
        <authorList>
            <person name="Varghese N."/>
        </authorList>
    </citation>
    <scope>NUCLEOTIDE SEQUENCE [LARGE SCALE GENOMIC DNA]</scope>
    <source>
        <strain evidence="4">DSM 17901</strain>
    </source>
</reference>
<dbReference type="AlphaFoldDB" id="A0A0K6GXE3"/>
<name>A0A0K6GXE3_9NEIS</name>
<protein>
    <submittedName>
        <fullName evidence="3">Uncharacterized protein</fullName>
    </submittedName>
</protein>
<proteinExistence type="predicted"/>
<feature type="region of interest" description="Disordered" evidence="1">
    <location>
        <begin position="69"/>
        <end position="126"/>
    </location>
</feature>
<dbReference type="Proteomes" id="UP000243535">
    <property type="component" value="Unassembled WGS sequence"/>
</dbReference>
<evidence type="ECO:0000313" key="4">
    <source>
        <dbReference type="Proteomes" id="UP000243535"/>
    </source>
</evidence>
<evidence type="ECO:0000256" key="2">
    <source>
        <dbReference type="SAM" id="SignalP"/>
    </source>
</evidence>
<evidence type="ECO:0000256" key="1">
    <source>
        <dbReference type="SAM" id="MobiDB-lite"/>
    </source>
</evidence>
<dbReference type="EMBL" id="CYHA01000003">
    <property type="protein sequence ID" value="CUA83245.1"/>
    <property type="molecule type" value="Genomic_DNA"/>
</dbReference>
<keyword evidence="4" id="KW-1185">Reference proteome</keyword>
<feature type="region of interest" description="Disordered" evidence="1">
    <location>
        <begin position="21"/>
        <end position="54"/>
    </location>
</feature>
<evidence type="ECO:0000313" key="3">
    <source>
        <dbReference type="EMBL" id="CUA83245.1"/>
    </source>
</evidence>
<dbReference type="STRING" id="375574.GCA_001418035_01438"/>
<organism evidence="3 4">
    <name type="scientific">Gulbenkiania indica</name>
    <dbReference type="NCBI Taxonomy" id="375574"/>
    <lineage>
        <taxon>Bacteria</taxon>
        <taxon>Pseudomonadati</taxon>
        <taxon>Pseudomonadota</taxon>
        <taxon>Betaproteobacteria</taxon>
        <taxon>Neisseriales</taxon>
        <taxon>Chromobacteriaceae</taxon>
        <taxon>Gulbenkiania</taxon>
    </lineage>
</organism>